<proteinExistence type="predicted"/>
<sequence>MERLSTGWFGVIMEFEGVVVETSEETHRQAWLQVAEEFSFRKPLGQSLRRIKGVRDEVVVSRIFGWTHNPSVSRQVAQRKGEIYESIMGGRQLAAMLETRPFLETLKRYSIPVALATPLSESKVKEGLQRHNLAQYFDAVVTAEDSGSAEVEFYYAFAASKIQRPPIRCVVVGESNTSVEAAHELGMKCVVVTGTNPVFDFTGADLVVRNLSQLSFMNMKRLFAEESLVESKLNPLEDPARNQNADDVDDEDDYADDDDEGFQPMRGAAAFGGRW</sequence>
<dbReference type="InterPro" id="IPR041492">
    <property type="entry name" value="HAD_2"/>
</dbReference>
<dbReference type="EMBL" id="JAEHOD010000062">
    <property type="protein sequence ID" value="KAG2433477.1"/>
    <property type="molecule type" value="Genomic_DNA"/>
</dbReference>
<dbReference type="Gene3D" id="3.40.50.1000">
    <property type="entry name" value="HAD superfamily/HAD-like"/>
    <property type="match status" value="1"/>
</dbReference>
<dbReference type="Proteomes" id="UP000613740">
    <property type="component" value="Unassembled WGS sequence"/>
</dbReference>
<reference evidence="2" key="1">
    <citation type="journal article" date="2020" name="bioRxiv">
        <title>Comparative genomics of Chlamydomonas.</title>
        <authorList>
            <person name="Craig R.J."/>
            <person name="Hasan A.R."/>
            <person name="Ness R.W."/>
            <person name="Keightley P.D."/>
        </authorList>
    </citation>
    <scope>NUCLEOTIDE SEQUENCE</scope>
    <source>
        <strain evidence="2">CCAP 11/173</strain>
    </source>
</reference>
<feature type="region of interest" description="Disordered" evidence="1">
    <location>
        <begin position="234"/>
        <end position="275"/>
    </location>
</feature>
<keyword evidence="3" id="KW-1185">Reference proteome</keyword>
<dbReference type="InterPro" id="IPR023198">
    <property type="entry name" value="PGP-like_dom2"/>
</dbReference>
<dbReference type="PANTHER" id="PTHR47108">
    <property type="entry name" value="5-AMINO-6-(5-PHOSPHO-D-RIBITYLAMINO)URACIL PHOSPHATASE, CHLOROPLASTIC"/>
    <property type="match status" value="1"/>
</dbReference>
<dbReference type="Gene3D" id="1.10.150.240">
    <property type="entry name" value="Putative phosphatase, domain 2"/>
    <property type="match status" value="1"/>
</dbReference>
<gene>
    <name evidence="2" type="ORF">HYH02_012595</name>
</gene>
<comment type="caution">
    <text evidence="2">The sequence shown here is derived from an EMBL/GenBank/DDBJ whole genome shotgun (WGS) entry which is preliminary data.</text>
</comment>
<dbReference type="AlphaFoldDB" id="A0A835SUB4"/>
<evidence type="ECO:0000256" key="1">
    <source>
        <dbReference type="SAM" id="MobiDB-lite"/>
    </source>
</evidence>
<dbReference type="OrthoDB" id="40579at2759"/>
<evidence type="ECO:0000313" key="3">
    <source>
        <dbReference type="Proteomes" id="UP000613740"/>
    </source>
</evidence>
<organism evidence="2 3">
    <name type="scientific">Chlamydomonas schloesseri</name>
    <dbReference type="NCBI Taxonomy" id="2026947"/>
    <lineage>
        <taxon>Eukaryota</taxon>
        <taxon>Viridiplantae</taxon>
        <taxon>Chlorophyta</taxon>
        <taxon>core chlorophytes</taxon>
        <taxon>Chlorophyceae</taxon>
        <taxon>CS clade</taxon>
        <taxon>Chlamydomonadales</taxon>
        <taxon>Chlamydomonadaceae</taxon>
        <taxon>Chlamydomonas</taxon>
    </lineage>
</organism>
<accession>A0A835SUB4</accession>
<dbReference type="SUPFAM" id="SSF56784">
    <property type="entry name" value="HAD-like"/>
    <property type="match status" value="1"/>
</dbReference>
<evidence type="ECO:0000313" key="2">
    <source>
        <dbReference type="EMBL" id="KAG2433477.1"/>
    </source>
</evidence>
<dbReference type="Pfam" id="PF13419">
    <property type="entry name" value="HAD_2"/>
    <property type="match status" value="1"/>
</dbReference>
<name>A0A835SUB4_9CHLO</name>
<dbReference type="PANTHER" id="PTHR47108:SF1">
    <property type="entry name" value="5-AMINO-6-(5-PHOSPHO-D-RIBITYLAMINO)URACIL PHOSPHATASE, CHLOROPLASTIC"/>
    <property type="match status" value="1"/>
</dbReference>
<dbReference type="InterPro" id="IPR023214">
    <property type="entry name" value="HAD_sf"/>
</dbReference>
<feature type="compositionally biased region" description="Acidic residues" evidence="1">
    <location>
        <begin position="246"/>
        <end position="261"/>
    </location>
</feature>
<dbReference type="InterPro" id="IPR036412">
    <property type="entry name" value="HAD-like_sf"/>
</dbReference>
<protein>
    <submittedName>
        <fullName evidence="2">Uncharacterized protein</fullName>
    </submittedName>
</protein>